<comment type="caution">
    <text evidence="9">The sequence shown here is derived from an EMBL/GenBank/DDBJ whole genome shotgun (WGS) entry which is preliminary data.</text>
</comment>
<dbReference type="EMBL" id="JAPDRK010000016">
    <property type="protein sequence ID" value="KAJ9605274.1"/>
    <property type="molecule type" value="Genomic_DNA"/>
</dbReference>
<dbReference type="AlphaFoldDB" id="A0AA38X1X6"/>
<dbReference type="GO" id="GO:0046872">
    <property type="term" value="F:metal ion binding"/>
    <property type="evidence" value="ECO:0007669"/>
    <property type="project" value="UniProtKB-KW"/>
</dbReference>
<protein>
    <recommendedName>
        <fullName evidence="3">ribonuclease H</fullName>
        <ecNumber evidence="3">3.1.26.4</ecNumber>
    </recommendedName>
</protein>
<dbReference type="InterPro" id="IPR012337">
    <property type="entry name" value="RNaseH-like_sf"/>
</dbReference>
<dbReference type="InterPro" id="IPR002156">
    <property type="entry name" value="RNaseH_domain"/>
</dbReference>
<reference evidence="9" key="1">
    <citation type="submission" date="2022-10" db="EMBL/GenBank/DDBJ databases">
        <title>Culturing micro-colonial fungi from biological soil crusts in the Mojave desert and describing Neophaeococcomyces mojavensis, and introducing the new genera and species Taxawa tesnikishii.</title>
        <authorList>
            <person name="Kurbessoian T."/>
            <person name="Stajich J.E."/>
        </authorList>
    </citation>
    <scope>NUCLEOTIDE SEQUENCE</scope>
    <source>
        <strain evidence="9">TK_41</strain>
    </source>
</reference>
<keyword evidence="10" id="KW-1185">Reference proteome</keyword>
<keyword evidence="7" id="KW-0378">Hydrolase</keyword>
<dbReference type="InterPro" id="IPR036397">
    <property type="entry name" value="RNaseH_sf"/>
</dbReference>
<dbReference type="PANTHER" id="PTHR10642">
    <property type="entry name" value="RIBONUCLEASE H1"/>
    <property type="match status" value="1"/>
</dbReference>
<evidence type="ECO:0000313" key="10">
    <source>
        <dbReference type="Proteomes" id="UP001172673"/>
    </source>
</evidence>
<evidence type="ECO:0000313" key="9">
    <source>
        <dbReference type="EMBL" id="KAJ9605274.1"/>
    </source>
</evidence>
<evidence type="ECO:0000256" key="2">
    <source>
        <dbReference type="ARBA" id="ARBA00005300"/>
    </source>
</evidence>
<comment type="similarity">
    <text evidence="2">Belongs to the RNase H family.</text>
</comment>
<keyword evidence="5" id="KW-0479">Metal-binding</keyword>
<dbReference type="Pfam" id="PF00075">
    <property type="entry name" value="RNase_H"/>
    <property type="match status" value="1"/>
</dbReference>
<name>A0AA38X1X6_9EURO</name>
<dbReference type="InterPro" id="IPR050092">
    <property type="entry name" value="RNase_H"/>
</dbReference>
<keyword evidence="4" id="KW-0540">Nuclease</keyword>
<evidence type="ECO:0000256" key="5">
    <source>
        <dbReference type="ARBA" id="ARBA00022723"/>
    </source>
</evidence>
<dbReference type="GO" id="GO:0043137">
    <property type="term" value="P:DNA replication, removal of RNA primer"/>
    <property type="evidence" value="ECO:0007669"/>
    <property type="project" value="TreeGrafter"/>
</dbReference>
<evidence type="ECO:0000256" key="7">
    <source>
        <dbReference type="ARBA" id="ARBA00022801"/>
    </source>
</evidence>
<proteinExistence type="inferred from homology"/>
<dbReference type="EC" id="3.1.26.4" evidence="3"/>
<dbReference type="PANTHER" id="PTHR10642:SF26">
    <property type="entry name" value="RIBONUCLEASE H1"/>
    <property type="match status" value="1"/>
</dbReference>
<dbReference type="Proteomes" id="UP001172673">
    <property type="component" value="Unassembled WGS sequence"/>
</dbReference>
<evidence type="ECO:0000256" key="1">
    <source>
        <dbReference type="ARBA" id="ARBA00000077"/>
    </source>
</evidence>
<evidence type="ECO:0000256" key="4">
    <source>
        <dbReference type="ARBA" id="ARBA00022722"/>
    </source>
</evidence>
<gene>
    <name evidence="9" type="ORF">H2200_009931</name>
</gene>
<dbReference type="GO" id="GO:0004523">
    <property type="term" value="F:RNA-DNA hybrid ribonuclease activity"/>
    <property type="evidence" value="ECO:0007669"/>
    <property type="project" value="UniProtKB-EC"/>
</dbReference>
<comment type="catalytic activity">
    <reaction evidence="1">
        <text>Endonucleolytic cleavage to 5'-phosphomonoester.</text>
        <dbReference type="EC" id="3.1.26.4"/>
    </reaction>
</comment>
<dbReference type="PROSITE" id="PS50879">
    <property type="entry name" value="RNASE_H_1"/>
    <property type="match status" value="1"/>
</dbReference>
<dbReference type="GO" id="GO:0003676">
    <property type="term" value="F:nucleic acid binding"/>
    <property type="evidence" value="ECO:0007669"/>
    <property type="project" value="InterPro"/>
</dbReference>
<dbReference type="SUPFAM" id="SSF53098">
    <property type="entry name" value="Ribonuclease H-like"/>
    <property type="match status" value="1"/>
</dbReference>
<sequence>MPTILMCGHRLVLPTNPHPVSLPGTSLPEHTISKPPARTVKEQRVPVSLPVRHHTGTTRIAIPPAPTVKAKRVPTADDLEFTSILGVAYAHMLAFNKGKNKAAERFNPADHGYPASWSPSDLSIQPLGANCNYLACPDSDPCGDCGSKPFHEDTLLIALSLAYSDGDNRDGPGSYGIGAYVGSDSEHNIKARLPDSLHRKPMNIQKAELLAAAKALLHVFWVAQVAGLRTGEKSMVVIKTDLSYVVTAITDWLDDWKKNSYRGAKDHPTAIVDLIKIVGTAVRMVERQMKCKVLFWHVKKDENTEAVKLAEEATKEDLRDWS</sequence>
<organism evidence="9 10">
    <name type="scientific">Cladophialophora chaetospira</name>
    <dbReference type="NCBI Taxonomy" id="386627"/>
    <lineage>
        <taxon>Eukaryota</taxon>
        <taxon>Fungi</taxon>
        <taxon>Dikarya</taxon>
        <taxon>Ascomycota</taxon>
        <taxon>Pezizomycotina</taxon>
        <taxon>Eurotiomycetes</taxon>
        <taxon>Chaetothyriomycetidae</taxon>
        <taxon>Chaetothyriales</taxon>
        <taxon>Herpotrichiellaceae</taxon>
        <taxon>Cladophialophora</taxon>
    </lineage>
</organism>
<accession>A0AA38X1X6</accession>
<evidence type="ECO:0000256" key="6">
    <source>
        <dbReference type="ARBA" id="ARBA00022759"/>
    </source>
</evidence>
<feature type="domain" description="RNase H type-1" evidence="8">
    <location>
        <begin position="156"/>
        <end position="319"/>
    </location>
</feature>
<evidence type="ECO:0000256" key="3">
    <source>
        <dbReference type="ARBA" id="ARBA00012180"/>
    </source>
</evidence>
<dbReference type="Gene3D" id="3.30.420.10">
    <property type="entry name" value="Ribonuclease H-like superfamily/Ribonuclease H"/>
    <property type="match status" value="1"/>
</dbReference>
<evidence type="ECO:0000259" key="8">
    <source>
        <dbReference type="PROSITE" id="PS50879"/>
    </source>
</evidence>
<keyword evidence="6" id="KW-0255">Endonuclease</keyword>